<dbReference type="GO" id="GO:1904680">
    <property type="term" value="F:peptide transmembrane transporter activity"/>
    <property type="evidence" value="ECO:0007669"/>
    <property type="project" value="TreeGrafter"/>
</dbReference>
<dbReference type="Gene3D" id="3.10.105.10">
    <property type="entry name" value="Dipeptide-binding Protein, Domain 3"/>
    <property type="match status" value="1"/>
</dbReference>
<protein>
    <submittedName>
        <fullName evidence="6">Peptide/nickel transport system substrate-binding protein</fullName>
    </submittedName>
</protein>
<evidence type="ECO:0000259" key="5">
    <source>
        <dbReference type="Pfam" id="PF00496"/>
    </source>
</evidence>
<feature type="domain" description="Solute-binding protein family 5" evidence="5">
    <location>
        <begin position="96"/>
        <end position="430"/>
    </location>
</feature>
<feature type="signal peptide" evidence="4">
    <location>
        <begin position="1"/>
        <end position="27"/>
    </location>
</feature>
<dbReference type="AlphaFoldDB" id="A0A652YHY7"/>
<keyword evidence="2" id="KW-0813">Transport</keyword>
<evidence type="ECO:0000256" key="4">
    <source>
        <dbReference type="SAM" id="SignalP"/>
    </source>
</evidence>
<dbReference type="PROSITE" id="PS51257">
    <property type="entry name" value="PROKAR_LIPOPROTEIN"/>
    <property type="match status" value="1"/>
</dbReference>
<dbReference type="SUPFAM" id="SSF53850">
    <property type="entry name" value="Periplasmic binding protein-like II"/>
    <property type="match status" value="1"/>
</dbReference>
<dbReference type="Gene3D" id="3.40.190.10">
    <property type="entry name" value="Periplasmic binding protein-like II"/>
    <property type="match status" value="1"/>
</dbReference>
<evidence type="ECO:0000256" key="2">
    <source>
        <dbReference type="ARBA" id="ARBA00022448"/>
    </source>
</evidence>
<dbReference type="InterPro" id="IPR000914">
    <property type="entry name" value="SBP_5_dom"/>
</dbReference>
<organism evidence="6">
    <name type="scientific">Nocardia globerula</name>
    <dbReference type="NCBI Taxonomy" id="1818"/>
    <lineage>
        <taxon>Bacteria</taxon>
        <taxon>Bacillati</taxon>
        <taxon>Actinomycetota</taxon>
        <taxon>Actinomycetes</taxon>
        <taxon>Mycobacteriales</taxon>
        <taxon>Nocardiaceae</taxon>
        <taxon>Nocardia</taxon>
    </lineage>
</organism>
<comment type="caution">
    <text evidence="6">The sequence shown here is derived from an EMBL/GenBank/DDBJ whole genome shotgun (WGS) entry which is preliminary data.</text>
</comment>
<dbReference type="EMBL" id="VNIQ01000019">
    <property type="protein sequence ID" value="TYQ00506.1"/>
    <property type="molecule type" value="Genomic_DNA"/>
</dbReference>
<keyword evidence="3 4" id="KW-0732">Signal</keyword>
<comment type="similarity">
    <text evidence="1">Belongs to the bacterial solute-binding protein 5 family.</text>
</comment>
<accession>A0A652YHY7</accession>
<feature type="chain" id="PRO_5038796488" evidence="4">
    <location>
        <begin position="28"/>
        <end position="529"/>
    </location>
</feature>
<sequence length="529" mass="55411">MITRSVRIGVAIAALSLVLSACGSGSAGNSSPALGGAVGAAAADADPNGHLRVGHTVATPALNPHKMPSAPAAYPYLTPVYDRLTQMVDEDGSLAIAPMVATEWEFSEDGREVVFTLRDGITFTDGEVLDAAAVKATLDHAKTAAGSTVASTFSMIDSVEVVDPNRVKVIATRPAADLPFVLSGVEAALISPKALDNPDLDINPVGSGPYVATSVRIGDSVTYERREGYWDPAAQLSKTITITGIVDDNARLNALRSGQIDLMISKIGQYPQASALGSGYGFFSYPPAQLYTMAMNIDSPEFSDVRVRQALNFAVDREGINSSLLNNQCQVSGQPLSVGADGHLSDPPIDYTYDPDRARALLAEAGVNGLTFNTLLGAGLSPQDEIASALQAQFAEVGVTMNAKPVDLVDMTAQFAAKAQPSIVSVRVGDPSSAQFLNRNYTVPRLFPGTLPAEFKNSLAPAFDPNVSEVDRTAALEATSAVAVENAFDVFLCAVSTQFAFADNVIGASNMGVSHYTGVMDLRYVGVAK</sequence>
<evidence type="ECO:0000313" key="6">
    <source>
        <dbReference type="EMBL" id="TYQ00506.1"/>
    </source>
</evidence>
<evidence type="ECO:0000256" key="1">
    <source>
        <dbReference type="ARBA" id="ARBA00005695"/>
    </source>
</evidence>
<name>A0A652YHY7_NOCGL</name>
<dbReference type="GO" id="GO:0015833">
    <property type="term" value="P:peptide transport"/>
    <property type="evidence" value="ECO:0007669"/>
    <property type="project" value="TreeGrafter"/>
</dbReference>
<reference evidence="6" key="1">
    <citation type="submission" date="2019-07" db="EMBL/GenBank/DDBJ databases">
        <title>Genomic Encyclopedia of Type Strains, Phase IV (KMG-IV): sequencing the most valuable type-strain genomes for metagenomic binning, comparative biology and taxonomic classification.</title>
        <authorList>
            <person name="Goeker M."/>
        </authorList>
    </citation>
    <scope>NUCLEOTIDE SEQUENCE</scope>
    <source>
        <strain evidence="6">DSM 44596</strain>
    </source>
</reference>
<dbReference type="PANTHER" id="PTHR30290:SF9">
    <property type="entry name" value="OLIGOPEPTIDE-BINDING PROTEIN APPA"/>
    <property type="match status" value="1"/>
</dbReference>
<gene>
    <name evidence="6" type="ORF">FNL38_1192</name>
</gene>
<proteinExistence type="inferred from homology"/>
<dbReference type="PANTHER" id="PTHR30290">
    <property type="entry name" value="PERIPLASMIC BINDING COMPONENT OF ABC TRANSPORTER"/>
    <property type="match status" value="1"/>
</dbReference>
<evidence type="ECO:0000256" key="3">
    <source>
        <dbReference type="ARBA" id="ARBA00022729"/>
    </source>
</evidence>
<dbReference type="Pfam" id="PF00496">
    <property type="entry name" value="SBP_bac_5"/>
    <property type="match status" value="1"/>
</dbReference>
<dbReference type="InterPro" id="IPR039424">
    <property type="entry name" value="SBP_5"/>
</dbReference>